<accession>H1Q0S9</accession>
<gene>
    <name evidence="2" type="ORF">HMPREF9140_00517</name>
</gene>
<evidence type="ECO:0000313" key="3">
    <source>
        <dbReference type="Proteomes" id="UP000016023"/>
    </source>
</evidence>
<feature type="signal peptide" evidence="1">
    <location>
        <begin position="1"/>
        <end position="20"/>
    </location>
</feature>
<keyword evidence="1" id="KW-0732">Signal</keyword>
<proteinExistence type="predicted"/>
<name>H1Q0S9_9BACT</name>
<dbReference type="RefSeq" id="WP_006951552.1">
    <property type="nucleotide sequence ID" value="NZ_JH594521.1"/>
</dbReference>
<dbReference type="Proteomes" id="UP000016023">
    <property type="component" value="Unassembled WGS sequence"/>
</dbReference>
<evidence type="ECO:0000256" key="1">
    <source>
        <dbReference type="SAM" id="SignalP"/>
    </source>
</evidence>
<sequence length="312" mass="34859">MKIKKTILLLSLFLSTVTLSAQTLIKASFQKGDTAVYEKIIDFSVSSMGGSFQAKQTMNICYVAKEANANGYELERTIINLKTEGNNNILSQFSDGLTYYLHNVPVLFQTDADGKIQNIINIEEVVGKASQAALKQIDSLYKATPEISQNLPKEKMIMAVSNQLEEQNIIKSITENSFLSLYGKKLKTGDTENQELMQGIKVITTYDVSSALGTTAIVSKSKSNMNEKEVKQMIINNIKKTGMGDDVVSQFENNWSQIKAAGMANVDFKDTDTYHFLKSSWLNDEVYDARLQMMGTDMTIKSNTKLIKQSWK</sequence>
<keyword evidence="3" id="KW-1185">Reference proteome</keyword>
<reference evidence="2 3" key="1">
    <citation type="submission" date="2011-12" db="EMBL/GenBank/DDBJ databases">
        <title>The Genome Sequence of Prevotella micans F0438.</title>
        <authorList>
            <consortium name="The Broad Institute Genome Sequencing Platform"/>
            <person name="Earl A."/>
            <person name="Ward D."/>
            <person name="Feldgarden M."/>
            <person name="Gevers D."/>
            <person name="Izard J."/>
            <person name="Baranova O.V."/>
            <person name="Blanton J.M."/>
            <person name="Wade W.G."/>
            <person name="Dewhirst F.E."/>
            <person name="Young S.K."/>
            <person name="Zeng Q."/>
            <person name="Gargeya S."/>
            <person name="Fitzgerald M."/>
            <person name="Haas B."/>
            <person name="Abouelleil A."/>
            <person name="Alvarado L."/>
            <person name="Arachchi H.M."/>
            <person name="Berlin A."/>
            <person name="Chapman S.B."/>
            <person name="Gearin G."/>
            <person name="Goldberg J."/>
            <person name="Griggs A."/>
            <person name="Gujja S."/>
            <person name="Hansen M."/>
            <person name="Heiman D."/>
            <person name="Howarth C."/>
            <person name="Larimer J."/>
            <person name="Lui A."/>
            <person name="MacDonald P.J.P."/>
            <person name="McCowen C."/>
            <person name="Montmayeur A."/>
            <person name="Murphy C."/>
            <person name="Neiman D."/>
            <person name="Pearson M."/>
            <person name="Priest M."/>
            <person name="Roberts A."/>
            <person name="Saif S."/>
            <person name="Shea T."/>
            <person name="Sisk P."/>
            <person name="Stolte C."/>
            <person name="Sykes S."/>
            <person name="Wortman J."/>
            <person name="Nusbaum C."/>
            <person name="Birren B."/>
        </authorList>
    </citation>
    <scope>NUCLEOTIDE SEQUENCE [LARGE SCALE GENOMIC DNA]</scope>
    <source>
        <strain evidence="2 3">F0438</strain>
    </source>
</reference>
<dbReference type="STRING" id="883158.HMPREF9140_00517"/>
<organism evidence="2 3">
    <name type="scientific">Prevotella micans F0438</name>
    <dbReference type="NCBI Taxonomy" id="883158"/>
    <lineage>
        <taxon>Bacteria</taxon>
        <taxon>Pseudomonadati</taxon>
        <taxon>Bacteroidota</taxon>
        <taxon>Bacteroidia</taxon>
        <taxon>Bacteroidales</taxon>
        <taxon>Prevotellaceae</taxon>
        <taxon>Prevotella</taxon>
    </lineage>
</organism>
<dbReference type="HOGENOM" id="CLU_893881_0_0_10"/>
<dbReference type="EMBL" id="AGWK01000018">
    <property type="protein sequence ID" value="EHO72757.1"/>
    <property type="molecule type" value="Genomic_DNA"/>
</dbReference>
<evidence type="ECO:0000313" key="2">
    <source>
        <dbReference type="EMBL" id="EHO72757.1"/>
    </source>
</evidence>
<feature type="chain" id="PRO_5003553645" evidence="1">
    <location>
        <begin position="21"/>
        <end position="312"/>
    </location>
</feature>
<comment type="caution">
    <text evidence="2">The sequence shown here is derived from an EMBL/GenBank/DDBJ whole genome shotgun (WGS) entry which is preliminary data.</text>
</comment>
<dbReference type="PATRIC" id="fig|883158.3.peg.530"/>
<protein>
    <submittedName>
        <fullName evidence="2">Uncharacterized protein</fullName>
    </submittedName>
</protein>
<dbReference type="AlphaFoldDB" id="H1Q0S9"/>